<name>A0A8T2NSW7_9TELE</name>
<protein>
    <submittedName>
        <fullName evidence="1">Uncharacterized protein</fullName>
    </submittedName>
</protein>
<dbReference type="AlphaFoldDB" id="A0A8T2NSW7"/>
<proteinExistence type="predicted"/>
<evidence type="ECO:0000313" key="1">
    <source>
        <dbReference type="EMBL" id="KAG9343254.1"/>
    </source>
</evidence>
<keyword evidence="2" id="KW-1185">Reference proteome</keyword>
<comment type="caution">
    <text evidence="1">The sequence shown here is derived from an EMBL/GenBank/DDBJ whole genome shotgun (WGS) entry which is preliminary data.</text>
</comment>
<organism evidence="1 2">
    <name type="scientific">Albula glossodonta</name>
    <name type="common">roundjaw bonefish</name>
    <dbReference type="NCBI Taxonomy" id="121402"/>
    <lineage>
        <taxon>Eukaryota</taxon>
        <taxon>Metazoa</taxon>
        <taxon>Chordata</taxon>
        <taxon>Craniata</taxon>
        <taxon>Vertebrata</taxon>
        <taxon>Euteleostomi</taxon>
        <taxon>Actinopterygii</taxon>
        <taxon>Neopterygii</taxon>
        <taxon>Teleostei</taxon>
        <taxon>Albuliformes</taxon>
        <taxon>Albulidae</taxon>
        <taxon>Albula</taxon>
    </lineage>
</organism>
<gene>
    <name evidence="1" type="ORF">JZ751_014235</name>
</gene>
<reference evidence="1" key="1">
    <citation type="thesis" date="2021" institute="BYU ScholarsArchive" country="Provo, UT, USA">
        <title>Applications of and Algorithms for Genome Assembly and Genomic Analyses with an Emphasis on Marine Teleosts.</title>
        <authorList>
            <person name="Pickett B.D."/>
        </authorList>
    </citation>
    <scope>NUCLEOTIDE SEQUENCE</scope>
    <source>
        <strain evidence="1">HI-2016</strain>
    </source>
</reference>
<sequence length="120" mass="13267">MYLERHLGPLTQMERKDSGSTCWGFGVLGFSICNSSGFQRSVLLLTRSVSRPLSKLIETGPTPVRCHCSFGSGTEFRGRLPAEPCLGHRLMDWVPYPSSSQCQASHAFHLVGHSFTPQNI</sequence>
<evidence type="ECO:0000313" key="2">
    <source>
        <dbReference type="Proteomes" id="UP000824540"/>
    </source>
</evidence>
<accession>A0A8T2NSW7</accession>
<dbReference type="Proteomes" id="UP000824540">
    <property type="component" value="Unassembled WGS sequence"/>
</dbReference>
<dbReference type="EMBL" id="JAFBMS010000024">
    <property type="protein sequence ID" value="KAG9343254.1"/>
    <property type="molecule type" value="Genomic_DNA"/>
</dbReference>